<dbReference type="Proteomes" id="UP001597380">
    <property type="component" value="Unassembled WGS sequence"/>
</dbReference>
<organism evidence="1 2">
    <name type="scientific">Corallincola platygyrae</name>
    <dbReference type="NCBI Taxonomy" id="1193278"/>
    <lineage>
        <taxon>Bacteria</taxon>
        <taxon>Pseudomonadati</taxon>
        <taxon>Pseudomonadota</taxon>
        <taxon>Gammaproteobacteria</taxon>
        <taxon>Alteromonadales</taxon>
        <taxon>Psychromonadaceae</taxon>
        <taxon>Corallincola</taxon>
    </lineage>
</organism>
<comment type="caution">
    <text evidence="1">The sequence shown here is derived from an EMBL/GenBank/DDBJ whole genome shotgun (WGS) entry which is preliminary data.</text>
</comment>
<reference evidence="2" key="1">
    <citation type="journal article" date="2019" name="Int. J. Syst. Evol. Microbiol.">
        <title>The Global Catalogue of Microorganisms (GCM) 10K type strain sequencing project: providing services to taxonomists for standard genome sequencing and annotation.</title>
        <authorList>
            <consortium name="The Broad Institute Genomics Platform"/>
            <consortium name="The Broad Institute Genome Sequencing Center for Infectious Disease"/>
            <person name="Wu L."/>
            <person name="Ma J."/>
        </authorList>
    </citation>
    <scope>NUCLEOTIDE SEQUENCE [LARGE SCALE GENOMIC DNA]</scope>
    <source>
        <strain evidence="2">CGMCC 1.10992</strain>
    </source>
</reference>
<accession>A0ABW4XGR2</accession>
<dbReference type="PROSITE" id="PS51257">
    <property type="entry name" value="PROKAR_LIPOPROTEIN"/>
    <property type="match status" value="1"/>
</dbReference>
<dbReference type="RefSeq" id="WP_345338872.1">
    <property type="nucleotide sequence ID" value="NZ_BAABLI010000007.1"/>
</dbReference>
<keyword evidence="2" id="KW-1185">Reference proteome</keyword>
<gene>
    <name evidence="1" type="ORF">ACFSJ3_01800</name>
</gene>
<evidence type="ECO:0000313" key="2">
    <source>
        <dbReference type="Proteomes" id="UP001597380"/>
    </source>
</evidence>
<evidence type="ECO:0000313" key="1">
    <source>
        <dbReference type="EMBL" id="MFD2094702.1"/>
    </source>
</evidence>
<protein>
    <submittedName>
        <fullName evidence="1">Uncharacterized protein</fullName>
    </submittedName>
</protein>
<proteinExistence type="predicted"/>
<name>A0ABW4XGR2_9GAMM</name>
<sequence length="445" mass="51445">MSMFKMLIVTILIVISSVFSCFATPIPLVKYQDVYLHSGEPCSDKLSLNLKSPSFYDDFLSLFYRHPYGDGSSFLGIKACNKKTSKVFSIWVVDNYSSIIDYKGDILFEPSVNINQDLIIDILNETKIRLDKKSLLKNEKLYLEYLVRTLLSLNSNENSSAIKAREDCYYTSASDCVDYLNLFVDYLKSRRTVSRNHDSNYQNLYIINQGLSKRILENEYVTPKHVSLFLRSPISKLNFSNVERRYRLHALISLWSSSNRISRYPILSSVRALNLKEMISNGHLIDLTSNFALSVLKEDSNVAFFPLLDDNGRPYFWNKSDYLYFRLLYLIASRLYLYDSSIASNLWADYLTDKDKNYKDSIWIADGFPVLGGGKIRCGEESDLRKQLFLGFLLSVLENSTDLHRDRLKHRLTELVDYSSCDLTGNKISSFNDKVIVRIINHIYD</sequence>
<dbReference type="EMBL" id="JBHUHT010000004">
    <property type="protein sequence ID" value="MFD2094702.1"/>
    <property type="molecule type" value="Genomic_DNA"/>
</dbReference>